<reference evidence="2 3" key="1">
    <citation type="submission" date="2019-04" db="EMBL/GenBank/DDBJ databases">
        <authorList>
            <person name="Jiang L."/>
        </authorList>
    </citation>
    <scope>NUCLEOTIDE SEQUENCE [LARGE SCALE GENOMIC DNA]</scope>
    <source>
        <strain evidence="2 3">YIM 131853</strain>
    </source>
</reference>
<feature type="transmembrane region" description="Helical" evidence="1">
    <location>
        <begin position="124"/>
        <end position="144"/>
    </location>
</feature>
<dbReference type="RefSeq" id="WP_136428097.1">
    <property type="nucleotide sequence ID" value="NZ_SSSM01000005.1"/>
</dbReference>
<name>A0A4S4FHL0_9MICO</name>
<dbReference type="Proteomes" id="UP000309133">
    <property type="component" value="Unassembled WGS sequence"/>
</dbReference>
<organism evidence="2 3">
    <name type="scientific">Naasia lichenicola</name>
    <dbReference type="NCBI Taxonomy" id="2565933"/>
    <lineage>
        <taxon>Bacteria</taxon>
        <taxon>Bacillati</taxon>
        <taxon>Actinomycetota</taxon>
        <taxon>Actinomycetes</taxon>
        <taxon>Micrococcales</taxon>
        <taxon>Microbacteriaceae</taxon>
        <taxon>Naasia</taxon>
    </lineage>
</organism>
<accession>A0A4S4FHL0</accession>
<dbReference type="AlphaFoldDB" id="A0A4S4FHL0"/>
<protein>
    <submittedName>
        <fullName evidence="2">Uncharacterized protein</fullName>
    </submittedName>
</protein>
<feature type="transmembrane region" description="Helical" evidence="1">
    <location>
        <begin position="92"/>
        <end position="117"/>
    </location>
</feature>
<comment type="caution">
    <text evidence="2">The sequence shown here is derived from an EMBL/GenBank/DDBJ whole genome shotgun (WGS) entry which is preliminary data.</text>
</comment>
<evidence type="ECO:0000256" key="1">
    <source>
        <dbReference type="SAM" id="Phobius"/>
    </source>
</evidence>
<keyword evidence="1" id="KW-0472">Membrane</keyword>
<keyword evidence="1" id="KW-0812">Transmembrane</keyword>
<dbReference type="OrthoDB" id="5115602at2"/>
<feature type="transmembrane region" description="Helical" evidence="1">
    <location>
        <begin position="150"/>
        <end position="168"/>
    </location>
</feature>
<keyword evidence="3" id="KW-1185">Reference proteome</keyword>
<keyword evidence="1" id="KW-1133">Transmembrane helix</keyword>
<gene>
    <name evidence="2" type="ORF">E6C64_13980</name>
</gene>
<evidence type="ECO:0000313" key="3">
    <source>
        <dbReference type="Proteomes" id="UP000309133"/>
    </source>
</evidence>
<sequence length="188" mass="20157">MSDSPIAAAPAAIARRRLAPEPNRAVPLRWGGYRSRQLSGLMLICGGAGLILPANASTIGLALLGSALHLVGWSILPARGWRRVWAAGPSMLALWFTVLGARTLFLLALPLLLWLLVRRRRLPTYALVALPVIANLWATTRFGIFERPPVVLAGVAAVVLAAWVAALASRVLGWPSKRAHSGNSPDER</sequence>
<evidence type="ECO:0000313" key="2">
    <source>
        <dbReference type="EMBL" id="THG29769.1"/>
    </source>
</evidence>
<dbReference type="EMBL" id="SSSM01000005">
    <property type="protein sequence ID" value="THG29769.1"/>
    <property type="molecule type" value="Genomic_DNA"/>
</dbReference>
<feature type="transmembrane region" description="Helical" evidence="1">
    <location>
        <begin position="41"/>
        <end position="72"/>
    </location>
</feature>
<proteinExistence type="predicted"/>